<evidence type="ECO:0000313" key="9">
    <source>
        <dbReference type="Proteomes" id="UP000800039"/>
    </source>
</evidence>
<comment type="similarity">
    <text evidence="2">Belongs to the ORC6 family.</text>
</comment>
<accession>A0A9P4L3M1</accession>
<dbReference type="GeneID" id="63848611"/>
<feature type="region of interest" description="Disordered" evidence="6">
    <location>
        <begin position="96"/>
        <end position="142"/>
    </location>
</feature>
<organism evidence="8 9">
    <name type="scientific">Cucurbitaria berberidis CBS 394.84</name>
    <dbReference type="NCBI Taxonomy" id="1168544"/>
    <lineage>
        <taxon>Eukaryota</taxon>
        <taxon>Fungi</taxon>
        <taxon>Dikarya</taxon>
        <taxon>Ascomycota</taxon>
        <taxon>Pezizomycotina</taxon>
        <taxon>Dothideomycetes</taxon>
        <taxon>Pleosporomycetidae</taxon>
        <taxon>Pleosporales</taxon>
        <taxon>Pleosporineae</taxon>
        <taxon>Cucurbitariaceae</taxon>
        <taxon>Cucurbitaria</taxon>
    </lineage>
</organism>
<evidence type="ECO:0000256" key="1">
    <source>
        <dbReference type="ARBA" id="ARBA00004123"/>
    </source>
</evidence>
<dbReference type="Proteomes" id="UP000800039">
    <property type="component" value="Unassembled WGS sequence"/>
</dbReference>
<proteinExistence type="inferred from homology"/>
<evidence type="ECO:0000313" key="8">
    <source>
        <dbReference type="EMBL" id="KAF1841086.1"/>
    </source>
</evidence>
<keyword evidence="3" id="KW-0235">DNA replication</keyword>
<comment type="subcellular location">
    <subcellularLocation>
        <location evidence="1">Nucleus</location>
    </subcellularLocation>
</comment>
<sequence length="363" mass="40368">MSRATIEQSLTGLIPTLNGPLPPELVELALSLLTRSRNVATSLKPDEEIARPYACAQMACERLKNRLNLPAISSRPPCPPRIYKKLYNYLSSALPAPTTAREPETPRKPTNSAPASALNTPKIPLSGRKTPRSVKQGDEKREGAPEWIMPTIRSLLKAFDYPGAAPHIYAGVESIFPLLARMSAAAHDTPSKRPRRAVTASQASLPSVTDVRILSLITVIFLYVFTRMKDQDVTPEQYDDWRETAVNTLLGLPAGQNTTYEELSAETEQMMPMAQEEGWLQMEWFINVTPQGDTYEMEDTEMTDSTTQFALGKSKGLKSGRSDCIGLGTMMQDATDYLGERQLEDYKKWKANIMARVQDIETV</sequence>
<keyword evidence="5" id="KW-0539">Nucleus</keyword>
<dbReference type="EMBL" id="ML976619">
    <property type="protein sequence ID" value="KAF1841086.1"/>
    <property type="molecule type" value="Genomic_DNA"/>
</dbReference>
<evidence type="ECO:0000256" key="2">
    <source>
        <dbReference type="ARBA" id="ARBA00010840"/>
    </source>
</evidence>
<keyword evidence="9" id="KW-1185">Reference proteome</keyword>
<dbReference type="RefSeq" id="XP_040783649.1">
    <property type="nucleotide sequence ID" value="XM_040931359.1"/>
</dbReference>
<feature type="domain" description="ORC6 first cyclin-like" evidence="7">
    <location>
        <begin position="10"/>
        <end position="94"/>
    </location>
</feature>
<dbReference type="GO" id="GO:0005664">
    <property type="term" value="C:nuclear origin of replication recognition complex"/>
    <property type="evidence" value="ECO:0007669"/>
    <property type="project" value="InterPro"/>
</dbReference>
<reference evidence="8" key="1">
    <citation type="submission" date="2020-01" db="EMBL/GenBank/DDBJ databases">
        <authorList>
            <consortium name="DOE Joint Genome Institute"/>
            <person name="Haridas S."/>
            <person name="Albert R."/>
            <person name="Binder M."/>
            <person name="Bloem J."/>
            <person name="Labutti K."/>
            <person name="Salamov A."/>
            <person name="Andreopoulos B."/>
            <person name="Baker S.E."/>
            <person name="Barry K."/>
            <person name="Bills G."/>
            <person name="Bluhm B.H."/>
            <person name="Cannon C."/>
            <person name="Castanera R."/>
            <person name="Culley D.E."/>
            <person name="Daum C."/>
            <person name="Ezra D."/>
            <person name="Gonzalez J.B."/>
            <person name="Henrissat B."/>
            <person name="Kuo A."/>
            <person name="Liang C."/>
            <person name="Lipzen A."/>
            <person name="Lutzoni F."/>
            <person name="Magnuson J."/>
            <person name="Mondo S."/>
            <person name="Nolan M."/>
            <person name="Ohm R."/>
            <person name="Pangilinan J."/>
            <person name="Park H.-J."/>
            <person name="Ramirez L."/>
            <person name="Alfaro M."/>
            <person name="Sun H."/>
            <person name="Tritt A."/>
            <person name="Yoshinaga Y."/>
            <person name="Zwiers L.-H."/>
            <person name="Turgeon B.G."/>
            <person name="Goodwin S.B."/>
            <person name="Spatafora J.W."/>
            <person name="Crous P.W."/>
            <person name="Grigoriev I.V."/>
        </authorList>
    </citation>
    <scope>NUCLEOTIDE SEQUENCE</scope>
    <source>
        <strain evidence="8">CBS 394.84</strain>
    </source>
</reference>
<name>A0A9P4L3M1_9PLEO</name>
<dbReference type="GO" id="GO:0006260">
    <property type="term" value="P:DNA replication"/>
    <property type="evidence" value="ECO:0007669"/>
    <property type="project" value="UniProtKB-KW"/>
</dbReference>
<dbReference type="GO" id="GO:0003677">
    <property type="term" value="F:DNA binding"/>
    <property type="evidence" value="ECO:0007669"/>
    <property type="project" value="UniProtKB-KW"/>
</dbReference>
<evidence type="ECO:0000256" key="4">
    <source>
        <dbReference type="ARBA" id="ARBA00023125"/>
    </source>
</evidence>
<dbReference type="Pfam" id="PF05460">
    <property type="entry name" value="ORC6"/>
    <property type="match status" value="1"/>
</dbReference>
<evidence type="ECO:0000259" key="7">
    <source>
        <dbReference type="Pfam" id="PF05460"/>
    </source>
</evidence>
<protein>
    <recommendedName>
        <fullName evidence="7">ORC6 first cyclin-like domain-containing protein</fullName>
    </recommendedName>
</protein>
<evidence type="ECO:0000256" key="3">
    <source>
        <dbReference type="ARBA" id="ARBA00022705"/>
    </source>
</evidence>
<gene>
    <name evidence="8" type="ORF">K460DRAFT_347716</name>
</gene>
<keyword evidence="4" id="KW-0238">DNA-binding</keyword>
<evidence type="ECO:0000256" key="6">
    <source>
        <dbReference type="SAM" id="MobiDB-lite"/>
    </source>
</evidence>
<evidence type="ECO:0000256" key="5">
    <source>
        <dbReference type="ARBA" id="ARBA00023242"/>
    </source>
</evidence>
<comment type="caution">
    <text evidence="8">The sequence shown here is derived from an EMBL/GenBank/DDBJ whole genome shotgun (WGS) entry which is preliminary data.</text>
</comment>
<dbReference type="InterPro" id="IPR008721">
    <property type="entry name" value="ORC6_cyclin_first"/>
</dbReference>
<dbReference type="OrthoDB" id="5367324at2759"/>
<dbReference type="AlphaFoldDB" id="A0A9P4L3M1"/>